<dbReference type="EMBL" id="GDHF01004120">
    <property type="protein sequence ID" value="JAI48194.1"/>
    <property type="molecule type" value="Transcribed_RNA"/>
</dbReference>
<dbReference type="OrthoDB" id="8197466at2759"/>
<feature type="signal peptide" evidence="2">
    <location>
        <begin position="1"/>
        <end position="22"/>
    </location>
</feature>
<protein>
    <submittedName>
        <fullName evidence="3">Uncharacterized protein</fullName>
    </submittedName>
</protein>
<feature type="compositionally biased region" description="Low complexity" evidence="1">
    <location>
        <begin position="147"/>
        <end position="162"/>
    </location>
</feature>
<proteinExistence type="predicted"/>
<dbReference type="EMBL" id="GDHF01004706">
    <property type="protein sequence ID" value="JAI47608.1"/>
    <property type="molecule type" value="Transcribed_RNA"/>
</dbReference>
<keyword evidence="2" id="KW-0732">Signal</keyword>
<feature type="compositionally biased region" description="Polar residues" evidence="1">
    <location>
        <begin position="163"/>
        <end position="172"/>
    </location>
</feature>
<feature type="chain" id="PRO_5014029870" evidence="2">
    <location>
        <begin position="23"/>
        <end position="172"/>
    </location>
</feature>
<evidence type="ECO:0000313" key="5">
    <source>
        <dbReference type="EMBL" id="JAI48194.1"/>
    </source>
</evidence>
<evidence type="ECO:0000256" key="2">
    <source>
        <dbReference type="SAM" id="SignalP"/>
    </source>
</evidence>
<gene>
    <name evidence="3" type="ORF">c0_g1_i1</name>
    <name evidence="5" type="ORF">c0_g1_i3</name>
    <name evidence="4" type="ORF">c0_g1_i4</name>
</gene>
<dbReference type="EMBL" id="GDHF01029329">
    <property type="protein sequence ID" value="JAI22985.1"/>
    <property type="molecule type" value="Transcribed_RNA"/>
</dbReference>
<reference evidence="3" key="1">
    <citation type="submission" date="2015-06" db="EMBL/GenBank/DDBJ databases">
        <authorList>
            <person name="Hoefler B.C."/>
            <person name="Straight P.D."/>
        </authorList>
    </citation>
    <scope>NUCLEOTIDE SEQUENCE</scope>
</reference>
<evidence type="ECO:0000313" key="3">
    <source>
        <dbReference type="EMBL" id="JAI22985.1"/>
    </source>
</evidence>
<sequence>MQSLRCSLVIFLVFIICQSCLAGPALRVKRQRDDLLSLEADSADAINSDLNPINAELASLKTNRLIRPYRATANTNNKYDDVPEFDRKQVSLDFPEELFNKSFATLTNISKSFSRLIMNSARRYSRFVLFFKPVFGDALVVKGWEDPTTTTTTRKPRTTTSTANPLDSLNEV</sequence>
<dbReference type="AlphaFoldDB" id="A0A0K8U9E9"/>
<organism evidence="3">
    <name type="scientific">Bactrocera latifrons</name>
    <name type="common">Malaysian fruit fly</name>
    <name type="synonym">Chaetodacus latifrons</name>
    <dbReference type="NCBI Taxonomy" id="174628"/>
    <lineage>
        <taxon>Eukaryota</taxon>
        <taxon>Metazoa</taxon>
        <taxon>Ecdysozoa</taxon>
        <taxon>Arthropoda</taxon>
        <taxon>Hexapoda</taxon>
        <taxon>Insecta</taxon>
        <taxon>Pterygota</taxon>
        <taxon>Neoptera</taxon>
        <taxon>Endopterygota</taxon>
        <taxon>Diptera</taxon>
        <taxon>Brachycera</taxon>
        <taxon>Muscomorpha</taxon>
        <taxon>Tephritoidea</taxon>
        <taxon>Tephritidae</taxon>
        <taxon>Bactrocera</taxon>
        <taxon>Bactrocera</taxon>
    </lineage>
</organism>
<name>A0A0K8U9E9_BACLA</name>
<evidence type="ECO:0000256" key="1">
    <source>
        <dbReference type="SAM" id="MobiDB-lite"/>
    </source>
</evidence>
<evidence type="ECO:0000313" key="4">
    <source>
        <dbReference type="EMBL" id="JAI47608.1"/>
    </source>
</evidence>
<accession>A0A0K8U9E9</accession>
<feature type="region of interest" description="Disordered" evidence="1">
    <location>
        <begin position="147"/>
        <end position="172"/>
    </location>
</feature>